<organism evidence="1 2">
    <name type="scientific">Variovorax ginsengisoli</name>
    <dbReference type="NCBI Taxonomy" id="363844"/>
    <lineage>
        <taxon>Bacteria</taxon>
        <taxon>Pseudomonadati</taxon>
        <taxon>Pseudomonadota</taxon>
        <taxon>Betaproteobacteria</taxon>
        <taxon>Burkholderiales</taxon>
        <taxon>Comamonadaceae</taxon>
        <taxon>Variovorax</taxon>
    </lineage>
</organism>
<gene>
    <name evidence="1" type="ORF">Q2T77_18495</name>
</gene>
<dbReference type="Proteomes" id="UP001169027">
    <property type="component" value="Unassembled WGS sequence"/>
</dbReference>
<proteinExistence type="predicted"/>
<name>A0ABT8S5T4_9BURK</name>
<dbReference type="InterPro" id="IPR011749">
    <property type="entry name" value="CHP02243"/>
</dbReference>
<sequence>MNVELDACGACAGTSPQTPAPVANRAGLSAIGYRVGTQPLFKESMQARLGTLPELRTRDPGDFTLGLIDAWASVADVLSFYQERIANESFLRTATERRSLAGLAELVGYVPQPGVAASTWLAFTLMQAPGAAPTAVEVPAGTRVQSIPLPGGLPQTFETLEAVPARVEWNAFRPSLSLAQTVDADTTEVLLSGVSTGLKPGDSVVVAPSDAGSRPVLRTVAGVTPMAAEQQTRVTLRPAISGAQVPAPAPPPPRPRRPRIAFESLRADTVPLHITATFAAPRNWSFVTQQALSAHVPFVARADDLKVFGWRFGLKLRHLFRTLAAWSPPVAPSIYALRTKASLFGYNAPDPRSLPAAISGQYSDEYVAGGDWVPPADVLDPLLDASYPRIAPGGDAAPSFAALRWSDAQGDHWVVANVDGVAEHGIARYTMTGKVTQLRLSVVGQSDSGPVSIAYPSFSSYRGATLQAESEALPLARLPNEDPLPADSQIDLDTWVDGLHAGQRLIVSGELADSPGNLASEMVQIQAVAHAIGADGGTSLTLVSALTQAYVRKTVTINGNVAAATHGSAVSEVLGSGNAAVPSQRFTLRQSPLTHVSAATPSGVASTLALRVNGVQWREVHDFFGSGPRDRVYVARLDDDGSTVVGFGDGSHGARPPTGTENIVASYRKGIGAVGNVGAGQLTLLQTRPLGVQGVTNPTPATGGADAETADDIRANAALGLSTLGRIVSLQDYEDFARAFGGIAKARATWTWFGQTRGVFLTVAGIDGADVESGGAVFGHLLSAIGDAAEPNVPVRLSSYRRGAFTFSANLMIDPARDMDAVLAAAQQAARDAFSFARRGFGQAVARSEVIALLQGVPGVVAVQVSALRRTDTALFVPAARLAVLRENAQIDAALPQVGSDASVLAAELLTLDPRPLDLVATWAEAPP</sequence>
<dbReference type="EMBL" id="JAUKVY010000013">
    <property type="protein sequence ID" value="MDO1534282.1"/>
    <property type="molecule type" value="Genomic_DNA"/>
</dbReference>
<reference evidence="1" key="1">
    <citation type="submission" date="2023-06" db="EMBL/GenBank/DDBJ databases">
        <authorList>
            <person name="Jiang Y."/>
            <person name="Liu Q."/>
        </authorList>
    </citation>
    <scope>NUCLEOTIDE SEQUENCE</scope>
    <source>
        <strain evidence="1">CGMCC 1.12090</strain>
    </source>
</reference>
<evidence type="ECO:0000313" key="1">
    <source>
        <dbReference type="EMBL" id="MDO1534282.1"/>
    </source>
</evidence>
<dbReference type="NCBIfam" id="TIGR02243">
    <property type="entry name" value="putative baseplate assembly protein"/>
    <property type="match status" value="1"/>
</dbReference>
<accession>A0ABT8S5T4</accession>
<evidence type="ECO:0000313" key="2">
    <source>
        <dbReference type="Proteomes" id="UP001169027"/>
    </source>
</evidence>
<dbReference type="RefSeq" id="WP_301811776.1">
    <property type="nucleotide sequence ID" value="NZ_JAUJZH010000013.1"/>
</dbReference>
<comment type="caution">
    <text evidence="1">The sequence shown here is derived from an EMBL/GenBank/DDBJ whole genome shotgun (WGS) entry which is preliminary data.</text>
</comment>
<keyword evidence="2" id="KW-1185">Reference proteome</keyword>
<protein>
    <submittedName>
        <fullName evidence="1">Baseplate assembly protein</fullName>
    </submittedName>
</protein>